<dbReference type="EMBL" id="FNPX01000001">
    <property type="protein sequence ID" value="SDY40246.1"/>
    <property type="molecule type" value="Genomic_DNA"/>
</dbReference>
<keyword evidence="1" id="KW-0812">Transmembrane</keyword>
<feature type="transmembrane region" description="Helical" evidence="1">
    <location>
        <begin position="200"/>
        <end position="219"/>
    </location>
</feature>
<feature type="transmembrane region" description="Helical" evidence="1">
    <location>
        <begin position="12"/>
        <end position="29"/>
    </location>
</feature>
<evidence type="ECO:0000256" key="1">
    <source>
        <dbReference type="SAM" id="Phobius"/>
    </source>
</evidence>
<dbReference type="AlphaFoldDB" id="A0A1H3JJZ9"/>
<reference evidence="3" key="1">
    <citation type="submission" date="2016-10" db="EMBL/GenBank/DDBJ databases">
        <authorList>
            <person name="Varghese N."/>
            <person name="Submissions S."/>
        </authorList>
    </citation>
    <scope>NUCLEOTIDE SEQUENCE [LARGE SCALE GENOMIC DNA]</scope>
    <source>
        <strain evidence="3">DSM 100420</strain>
    </source>
</reference>
<accession>A0A1H3JJZ9</accession>
<name>A0A1H3JJZ9_9RHOB</name>
<keyword evidence="1" id="KW-0472">Membrane</keyword>
<organism evidence="2 3">
    <name type="scientific">Jannaschia faecimaris</name>
    <dbReference type="NCBI Taxonomy" id="1244108"/>
    <lineage>
        <taxon>Bacteria</taxon>
        <taxon>Pseudomonadati</taxon>
        <taxon>Pseudomonadota</taxon>
        <taxon>Alphaproteobacteria</taxon>
        <taxon>Rhodobacterales</taxon>
        <taxon>Roseobacteraceae</taxon>
        <taxon>Jannaschia</taxon>
    </lineage>
</organism>
<sequence>MISQLPGACIRALLMVAMVLTPSLLLPDVNSQVSDAFVLIALFAAVFVIVEYVSIYPGLIEFRSAPPFNRVRFLTLFTTLTLIALACSSKHEPSLLARLILAVGVLLGHSMDFPLSPIRLLIWILPEGTTLGQAQMVRAAAGLAYLTSLVGLTIFAIMIRVRGWPSPTGSFNVWINLPTFDPTAGGDVVKRLKRDGAVNILLGLILPYLTPPLAVYIANSYGVSMLESDLMTVWVMALWAFLPTSLFLRGIAMRRLALMISQKRRRLVSERGVPDPAFLPA</sequence>
<dbReference type="STRING" id="1244108.SAMN05444004_101360"/>
<feature type="transmembrane region" description="Helical" evidence="1">
    <location>
        <begin position="36"/>
        <end position="59"/>
    </location>
</feature>
<evidence type="ECO:0000313" key="2">
    <source>
        <dbReference type="EMBL" id="SDY40246.1"/>
    </source>
</evidence>
<keyword evidence="1" id="KW-1133">Transmembrane helix</keyword>
<dbReference type="RefSeq" id="WP_092641362.1">
    <property type="nucleotide sequence ID" value="NZ_FNPX01000001.1"/>
</dbReference>
<feature type="transmembrane region" description="Helical" evidence="1">
    <location>
        <begin position="137"/>
        <end position="159"/>
    </location>
</feature>
<evidence type="ECO:0000313" key="3">
    <source>
        <dbReference type="Proteomes" id="UP000198914"/>
    </source>
</evidence>
<dbReference type="Proteomes" id="UP000198914">
    <property type="component" value="Unassembled WGS sequence"/>
</dbReference>
<keyword evidence="3" id="KW-1185">Reference proteome</keyword>
<feature type="transmembrane region" description="Helical" evidence="1">
    <location>
        <begin position="71"/>
        <end position="87"/>
    </location>
</feature>
<proteinExistence type="predicted"/>
<protein>
    <submittedName>
        <fullName evidence="2">Uncharacterized protein</fullName>
    </submittedName>
</protein>
<dbReference type="OrthoDB" id="7738422at2"/>
<feature type="transmembrane region" description="Helical" evidence="1">
    <location>
        <begin position="231"/>
        <end position="252"/>
    </location>
</feature>
<gene>
    <name evidence="2" type="ORF">SAMN05444004_101360</name>
</gene>